<dbReference type="AlphaFoldDB" id="K3X2Q2"/>
<dbReference type="OMA" id="KNDEDYP"/>
<proteinExistence type="predicted"/>
<sequence length="147" mass="15817">MGGRHFRALIDSEVQPIPLSQALSTVQQTIRELNDKANLLAYGDAVQLEALAVGAVVLASHSGGFAGMRFDAFFGALLYELGMRTAPNEPIVFPVASVNDMIVPFLSPPNVEWPCFLPAELNLGNLAKMMNNDGAQLLVFNESVSVE</sequence>
<reference evidence="2" key="1">
    <citation type="journal article" date="2010" name="Genome Biol.">
        <title>Genome sequence of the necrotrophic plant pathogen Pythium ultimum reveals original pathogenicity mechanisms and effector repertoire.</title>
        <authorList>
            <person name="Levesque C.A."/>
            <person name="Brouwer H."/>
            <person name="Cano L."/>
            <person name="Hamilton J.P."/>
            <person name="Holt C."/>
            <person name="Huitema E."/>
            <person name="Raffaele S."/>
            <person name="Robideau G.P."/>
            <person name="Thines M."/>
            <person name="Win J."/>
            <person name="Zerillo M.M."/>
            <person name="Beakes G.W."/>
            <person name="Boore J.L."/>
            <person name="Busam D."/>
            <person name="Dumas B."/>
            <person name="Ferriera S."/>
            <person name="Fuerstenberg S.I."/>
            <person name="Gachon C.M."/>
            <person name="Gaulin E."/>
            <person name="Govers F."/>
            <person name="Grenville-Briggs L."/>
            <person name="Horner N."/>
            <person name="Hostetler J."/>
            <person name="Jiang R.H."/>
            <person name="Johnson J."/>
            <person name="Krajaejun T."/>
            <person name="Lin H."/>
            <person name="Meijer H.J."/>
            <person name="Moore B."/>
            <person name="Morris P."/>
            <person name="Phuntmart V."/>
            <person name="Puiu D."/>
            <person name="Shetty J."/>
            <person name="Stajich J.E."/>
            <person name="Tripathy S."/>
            <person name="Wawra S."/>
            <person name="van West P."/>
            <person name="Whitty B.R."/>
            <person name="Coutinho P.M."/>
            <person name="Henrissat B."/>
            <person name="Martin F."/>
            <person name="Thomas P.D."/>
            <person name="Tyler B.M."/>
            <person name="De Vries R.P."/>
            <person name="Kamoun S."/>
            <person name="Yandell M."/>
            <person name="Tisserat N."/>
            <person name="Buell C.R."/>
        </authorList>
    </citation>
    <scope>NUCLEOTIDE SEQUENCE</scope>
    <source>
        <strain evidence="2">DAOM:BR144</strain>
    </source>
</reference>
<reference evidence="1" key="3">
    <citation type="submission" date="2015-02" db="UniProtKB">
        <authorList>
            <consortium name="EnsemblProtists"/>
        </authorList>
    </citation>
    <scope>IDENTIFICATION</scope>
    <source>
        <strain evidence="1">DAOM BR144</strain>
    </source>
</reference>
<name>K3X2Q2_GLOUD</name>
<accession>K3X2Q2</accession>
<protein>
    <submittedName>
        <fullName evidence="1">Uncharacterized protein</fullName>
    </submittedName>
</protein>
<dbReference type="eggNOG" id="ENOG502TFZS">
    <property type="taxonomic scope" value="Eukaryota"/>
</dbReference>
<reference evidence="2" key="2">
    <citation type="submission" date="2010-04" db="EMBL/GenBank/DDBJ databases">
        <authorList>
            <person name="Buell R."/>
            <person name="Hamilton J."/>
            <person name="Hostetler J."/>
        </authorList>
    </citation>
    <scope>NUCLEOTIDE SEQUENCE [LARGE SCALE GENOMIC DNA]</scope>
    <source>
        <strain evidence="2">DAOM:BR144</strain>
    </source>
</reference>
<dbReference type="EnsemblProtists" id="PYU1_T011501">
    <property type="protein sequence ID" value="PYU1_T011501"/>
    <property type="gene ID" value="PYU1_G011475"/>
</dbReference>
<evidence type="ECO:0000313" key="1">
    <source>
        <dbReference type="EnsemblProtists" id="PYU1_T011501"/>
    </source>
</evidence>
<dbReference type="HOGENOM" id="CLU_1771808_0_0_1"/>
<dbReference type="InParanoid" id="K3X2Q2"/>
<keyword evidence="2" id="KW-1185">Reference proteome</keyword>
<organism evidence="1 2">
    <name type="scientific">Globisporangium ultimum (strain ATCC 200006 / CBS 805.95 / DAOM BR144)</name>
    <name type="common">Pythium ultimum</name>
    <dbReference type="NCBI Taxonomy" id="431595"/>
    <lineage>
        <taxon>Eukaryota</taxon>
        <taxon>Sar</taxon>
        <taxon>Stramenopiles</taxon>
        <taxon>Oomycota</taxon>
        <taxon>Peronosporomycetes</taxon>
        <taxon>Pythiales</taxon>
        <taxon>Pythiaceae</taxon>
        <taxon>Globisporangium</taxon>
    </lineage>
</organism>
<dbReference type="VEuPathDB" id="FungiDB:PYU1_G011475"/>
<evidence type="ECO:0000313" key="2">
    <source>
        <dbReference type="Proteomes" id="UP000019132"/>
    </source>
</evidence>
<dbReference type="Proteomes" id="UP000019132">
    <property type="component" value="Unassembled WGS sequence"/>
</dbReference>
<dbReference type="EMBL" id="GL376571">
    <property type="status" value="NOT_ANNOTATED_CDS"/>
    <property type="molecule type" value="Genomic_DNA"/>
</dbReference>